<sequence>MASSLLAAQRQQRGAAASCAAAPGRQAGRRALGCSFSAAAPWLAAPRRSALNVLNSASGSRGSSSQQQPQPPQHRAANLANPHKPKVSPKASAATARRTSAVLPDGPSSFLINAAAGLAGGLLLTAAALHLSGDAHAAVPPAHIAGSSLAAVKEFGPADLVNHTFGPARPLWSMLLHSHAHATAVASSYVSSSHTTTAAAATAAAQHLPHATHLPHLLPDLSGAGGGVSASGSLAAPSSASELWAQARGAAQEAAGHVSEAAHGAVAQTVDGYNAWLEESPLLCKIVTGNFFTIAGDMLAQLGCAGGGGGHGAPEVSADASAATGTAAAGGRRHVNWARTTRLCLETSLVGTPLAHWWFNLLDARVLPDDPHCPAAVLTKMLLDQLLFAPLGLALFFVVIKLLEGRPADIRRSLQTSYVKSLLGGYLLWPAAGLLNFALLPNEYRLLFNNCVNIIWTCFLSVMSSADNAQILDAEPTAAASRSATVNPTALASAHTTAAMASPSPSSSTSTSASLADAPASTCASPSGSAGGGFMSGAQDLAAAAVAAAALGAACSSDRAALGAMAGLAVAVVGATCHSAANAAAPTAVPAAAPASQQSAAQVSEPPVPPPQALPPQPQAPLYVPAATSELRLSSRTGTSVCMSAAGEAGTPRPFAGGGSVQVGGPCLEVCEPERDEASS</sequence>
<keyword evidence="3 7" id="KW-0812">Transmembrane</keyword>
<comment type="subcellular location">
    <subcellularLocation>
        <location evidence="1">Membrane</location>
        <topology evidence="1">Multi-pass membrane protein</topology>
    </subcellularLocation>
</comment>
<dbReference type="InterPro" id="IPR007248">
    <property type="entry name" value="Mpv17_PMP22"/>
</dbReference>
<gene>
    <name evidence="8" type="ORF">HYH02_008461</name>
</gene>
<accession>A0A835WFG8</accession>
<feature type="transmembrane region" description="Helical" evidence="7">
    <location>
        <begin position="423"/>
        <end position="440"/>
    </location>
</feature>
<reference evidence="8" key="1">
    <citation type="journal article" date="2020" name="bioRxiv">
        <title>Comparative genomics of Chlamydomonas.</title>
        <authorList>
            <person name="Craig R.J."/>
            <person name="Hasan A.R."/>
            <person name="Ness R.W."/>
            <person name="Keightley P.D."/>
        </authorList>
    </citation>
    <scope>NUCLEOTIDE SEQUENCE</scope>
    <source>
        <strain evidence="8">CCAP 11/173</strain>
    </source>
</reference>
<feature type="transmembrane region" description="Helical" evidence="7">
    <location>
        <begin position="386"/>
        <end position="403"/>
    </location>
</feature>
<dbReference type="GO" id="GO:0016020">
    <property type="term" value="C:membrane"/>
    <property type="evidence" value="ECO:0007669"/>
    <property type="project" value="UniProtKB-SubCell"/>
</dbReference>
<evidence type="ECO:0000256" key="1">
    <source>
        <dbReference type="ARBA" id="ARBA00004141"/>
    </source>
</evidence>
<dbReference type="PANTHER" id="PTHR11266">
    <property type="entry name" value="PEROXISOMAL MEMBRANE PROTEIN 2, PXMP2 MPV17"/>
    <property type="match status" value="1"/>
</dbReference>
<evidence type="ECO:0000313" key="8">
    <source>
        <dbReference type="EMBL" id="KAG2446470.1"/>
    </source>
</evidence>
<keyword evidence="9" id="KW-1185">Reference proteome</keyword>
<evidence type="ECO:0000313" key="9">
    <source>
        <dbReference type="Proteomes" id="UP000613740"/>
    </source>
</evidence>
<feature type="compositionally biased region" description="Pro residues" evidence="6">
    <location>
        <begin position="606"/>
        <end position="619"/>
    </location>
</feature>
<feature type="region of interest" description="Disordered" evidence="6">
    <location>
        <begin position="55"/>
        <end position="99"/>
    </location>
</feature>
<dbReference type="EMBL" id="JAEHOD010000026">
    <property type="protein sequence ID" value="KAG2446470.1"/>
    <property type="molecule type" value="Genomic_DNA"/>
</dbReference>
<proteinExistence type="inferred from homology"/>
<dbReference type="Pfam" id="PF04117">
    <property type="entry name" value="Mpv17_PMP22"/>
    <property type="match status" value="1"/>
</dbReference>
<evidence type="ECO:0000256" key="2">
    <source>
        <dbReference type="ARBA" id="ARBA00006824"/>
    </source>
</evidence>
<keyword evidence="4 7" id="KW-1133">Transmembrane helix</keyword>
<protein>
    <submittedName>
        <fullName evidence="8">Uncharacterized protein</fullName>
    </submittedName>
</protein>
<feature type="compositionally biased region" description="Low complexity" evidence="6">
    <location>
        <begin position="596"/>
        <end position="605"/>
    </location>
</feature>
<comment type="caution">
    <text evidence="8">The sequence shown here is derived from an EMBL/GenBank/DDBJ whole genome shotgun (WGS) entry which is preliminary data.</text>
</comment>
<dbReference type="OrthoDB" id="547514at2759"/>
<evidence type="ECO:0000256" key="4">
    <source>
        <dbReference type="ARBA" id="ARBA00022989"/>
    </source>
</evidence>
<dbReference type="GO" id="GO:0005737">
    <property type="term" value="C:cytoplasm"/>
    <property type="evidence" value="ECO:0007669"/>
    <property type="project" value="TreeGrafter"/>
</dbReference>
<dbReference type="AlphaFoldDB" id="A0A835WFG8"/>
<organism evidence="8 9">
    <name type="scientific">Chlamydomonas schloesseri</name>
    <dbReference type="NCBI Taxonomy" id="2026947"/>
    <lineage>
        <taxon>Eukaryota</taxon>
        <taxon>Viridiplantae</taxon>
        <taxon>Chlorophyta</taxon>
        <taxon>core chlorophytes</taxon>
        <taxon>Chlorophyceae</taxon>
        <taxon>CS clade</taxon>
        <taxon>Chlamydomonadales</taxon>
        <taxon>Chlamydomonadaceae</taxon>
        <taxon>Chlamydomonas</taxon>
    </lineage>
</organism>
<evidence type="ECO:0000256" key="3">
    <source>
        <dbReference type="ARBA" id="ARBA00022692"/>
    </source>
</evidence>
<feature type="region of interest" description="Disordered" evidence="6">
    <location>
        <begin position="596"/>
        <end position="620"/>
    </location>
</feature>
<feature type="compositionally biased region" description="Low complexity" evidence="6">
    <location>
        <begin position="7"/>
        <end position="22"/>
    </location>
</feature>
<feature type="region of interest" description="Disordered" evidence="6">
    <location>
        <begin position="1"/>
        <end position="22"/>
    </location>
</feature>
<dbReference type="Proteomes" id="UP000613740">
    <property type="component" value="Unassembled WGS sequence"/>
</dbReference>
<keyword evidence="5 7" id="KW-0472">Membrane</keyword>
<dbReference type="PANTHER" id="PTHR11266:SF17">
    <property type="entry name" value="PROTEIN MPV17"/>
    <property type="match status" value="1"/>
</dbReference>
<evidence type="ECO:0000256" key="6">
    <source>
        <dbReference type="SAM" id="MobiDB-lite"/>
    </source>
</evidence>
<comment type="similarity">
    <text evidence="2">Belongs to the peroxisomal membrane protein PXMP2/4 family.</text>
</comment>
<name>A0A835WFG8_9CHLO</name>
<evidence type="ECO:0000256" key="7">
    <source>
        <dbReference type="SAM" id="Phobius"/>
    </source>
</evidence>
<evidence type="ECO:0000256" key="5">
    <source>
        <dbReference type="ARBA" id="ARBA00023136"/>
    </source>
</evidence>